<accession>A0AC34F5I3</accession>
<name>A0AC34F5I3_9BILA</name>
<reference evidence="2" key="1">
    <citation type="submission" date="2022-11" db="UniProtKB">
        <authorList>
            <consortium name="WormBaseParasite"/>
        </authorList>
    </citation>
    <scope>IDENTIFICATION</scope>
</reference>
<evidence type="ECO:0000313" key="1">
    <source>
        <dbReference type="Proteomes" id="UP000887579"/>
    </source>
</evidence>
<evidence type="ECO:0000313" key="2">
    <source>
        <dbReference type="WBParaSite" id="ES5_v2.g12229.t1"/>
    </source>
</evidence>
<proteinExistence type="predicted"/>
<dbReference type="Proteomes" id="UP000887579">
    <property type="component" value="Unplaced"/>
</dbReference>
<sequence>MPKSKKDKEISLTKVKKKTRENKNAIISQIQDALAQHKHIFVFSIDSMRSAKMTEIRQKFKETSRFFYGKNTVISTKMTEIRQKFKETSRFFYGKNTVMSVALGRDAATEKEKGLHKVSQLLKGQCGLMFTNENEKKVVKFFKDYSENDHARAGQEVDEDISLEKGPLPQFAFSVEPQLRKLGLPTKLEKGVIELVDDFTVCKAGDKLNPEQAKILKLLDHKLSHFQVNLIAHWSADKGLTTL</sequence>
<organism evidence="1 2">
    <name type="scientific">Panagrolaimus sp. ES5</name>
    <dbReference type="NCBI Taxonomy" id="591445"/>
    <lineage>
        <taxon>Eukaryota</taxon>
        <taxon>Metazoa</taxon>
        <taxon>Ecdysozoa</taxon>
        <taxon>Nematoda</taxon>
        <taxon>Chromadorea</taxon>
        <taxon>Rhabditida</taxon>
        <taxon>Tylenchina</taxon>
        <taxon>Panagrolaimomorpha</taxon>
        <taxon>Panagrolaimoidea</taxon>
        <taxon>Panagrolaimidae</taxon>
        <taxon>Panagrolaimus</taxon>
    </lineage>
</organism>
<protein>
    <submittedName>
        <fullName evidence="2">Ribosome assembly factor mrt4</fullName>
    </submittedName>
</protein>
<dbReference type="WBParaSite" id="ES5_v2.g12229.t1">
    <property type="protein sequence ID" value="ES5_v2.g12229.t1"/>
    <property type="gene ID" value="ES5_v2.g12229"/>
</dbReference>